<gene>
    <name evidence="3" type="primary">LOC120065868</name>
</gene>
<evidence type="ECO:0000313" key="3">
    <source>
        <dbReference type="RefSeq" id="XP_038872840.1"/>
    </source>
</evidence>
<dbReference type="Gene3D" id="1.10.418.10">
    <property type="entry name" value="Calponin-like domain"/>
    <property type="match status" value="1"/>
</dbReference>
<dbReference type="RefSeq" id="XP_038872840.1">
    <property type="nucleotide sequence ID" value="XM_039016912.1"/>
</dbReference>
<reference evidence="3" key="1">
    <citation type="submission" date="2025-08" db="UniProtKB">
        <authorList>
            <consortium name="RefSeq"/>
        </authorList>
    </citation>
    <scope>IDENTIFICATION</scope>
    <source>
        <tissue evidence="3">White muscle</tissue>
    </source>
</reference>
<dbReference type="SUPFAM" id="SSF47576">
    <property type="entry name" value="Calponin-homology domain, CH-domain"/>
    <property type="match status" value="1"/>
</dbReference>
<dbReference type="AlphaFoldDB" id="A0A8U1FAE3"/>
<accession>A0A8U1FAE3</accession>
<dbReference type="Pfam" id="PF00307">
    <property type="entry name" value="CH"/>
    <property type="match status" value="1"/>
</dbReference>
<dbReference type="KEGG" id="snh:120065868"/>
<proteinExistence type="predicted"/>
<dbReference type="Proteomes" id="UP000808372">
    <property type="component" value="Chromosome 21"/>
</dbReference>
<dbReference type="InterPro" id="IPR001715">
    <property type="entry name" value="CH_dom"/>
</dbReference>
<dbReference type="GeneID" id="120065868"/>
<protein>
    <submittedName>
        <fullName evidence="3">Neuron navigator 2-like</fullName>
    </submittedName>
</protein>
<dbReference type="PROSITE" id="PS50021">
    <property type="entry name" value="CH"/>
    <property type="match status" value="1"/>
</dbReference>
<name>A0A8U1FAE3_SALNM</name>
<sequence length="110" mass="12239">MTTPTKRLSTTGSDDREDPQIYTDWANHYLVKSGRQRLIKDLQQDVTDGVLLAEIIQLVANEKIEDINGYPKSRTQMVGVGAVFNLSHKGINPPHPKTETPGRLALLTTL</sequence>
<dbReference type="InterPro" id="IPR036872">
    <property type="entry name" value="CH_dom_sf"/>
</dbReference>
<evidence type="ECO:0000259" key="1">
    <source>
        <dbReference type="PROSITE" id="PS50021"/>
    </source>
</evidence>
<organism evidence="2 3">
    <name type="scientific">Salvelinus namaycush</name>
    <name type="common">Lake trout</name>
    <name type="synonym">Salmo namaycush</name>
    <dbReference type="NCBI Taxonomy" id="8040"/>
    <lineage>
        <taxon>Eukaryota</taxon>
        <taxon>Metazoa</taxon>
        <taxon>Chordata</taxon>
        <taxon>Craniata</taxon>
        <taxon>Vertebrata</taxon>
        <taxon>Euteleostomi</taxon>
        <taxon>Actinopterygii</taxon>
        <taxon>Neopterygii</taxon>
        <taxon>Teleostei</taxon>
        <taxon>Protacanthopterygii</taxon>
        <taxon>Salmoniformes</taxon>
        <taxon>Salmonidae</taxon>
        <taxon>Salmoninae</taxon>
        <taxon>Salvelinus</taxon>
    </lineage>
</organism>
<keyword evidence="2" id="KW-1185">Reference proteome</keyword>
<feature type="domain" description="Calponin-homology (CH)" evidence="1">
    <location>
        <begin position="16"/>
        <end position="110"/>
    </location>
</feature>
<evidence type="ECO:0000313" key="2">
    <source>
        <dbReference type="Proteomes" id="UP000808372"/>
    </source>
</evidence>